<dbReference type="EMBL" id="JABGBO010000005">
    <property type="protein sequence ID" value="NOL49638.1"/>
    <property type="molecule type" value="Genomic_DNA"/>
</dbReference>
<organism evidence="1 2">
    <name type="scientific">Pelistega europaea</name>
    <dbReference type="NCBI Taxonomy" id="106147"/>
    <lineage>
        <taxon>Bacteria</taxon>
        <taxon>Pseudomonadati</taxon>
        <taxon>Pseudomonadota</taxon>
        <taxon>Betaproteobacteria</taxon>
        <taxon>Burkholderiales</taxon>
        <taxon>Alcaligenaceae</taxon>
        <taxon>Pelistega</taxon>
    </lineage>
</organism>
<evidence type="ECO:0000313" key="1">
    <source>
        <dbReference type="EMBL" id="NOL49638.1"/>
    </source>
</evidence>
<reference evidence="1 2" key="1">
    <citation type="submission" date="2020-05" db="EMBL/GenBank/DDBJ databases">
        <authorList>
            <person name="Niu N."/>
        </authorList>
    </citation>
    <scope>NUCLEOTIDE SEQUENCE [LARGE SCALE GENOMIC DNA]</scope>
    <source>
        <strain evidence="1 2">LMG10982</strain>
    </source>
</reference>
<dbReference type="AlphaFoldDB" id="A0A7Y4L9Y3"/>
<proteinExistence type="predicted"/>
<dbReference type="Pfam" id="PF11136">
    <property type="entry name" value="DUF2889"/>
    <property type="match status" value="1"/>
</dbReference>
<dbReference type="Proteomes" id="UP000541421">
    <property type="component" value="Unassembled WGS sequence"/>
</dbReference>
<sequence>MDSFLREDGLWDLEATLLDVKAYDFTKKNGKVMHAGDAVHDMKICITVTEAGEIVAAQAQYVAAPYEQSCYSISEAYQQLVGMHLLRGFRQKVKEKFAKTAGCTHMSELVALLPTVFVQSLSKQRNQKDQHLGRKPFQLEGCHALRLDSGAVKEFYPEWYKK</sequence>
<comment type="caution">
    <text evidence="1">The sequence shown here is derived from an EMBL/GenBank/DDBJ whole genome shotgun (WGS) entry which is preliminary data.</text>
</comment>
<gene>
    <name evidence="1" type="ORF">HKX40_05755</name>
</gene>
<protein>
    <submittedName>
        <fullName evidence="1">DUF2889 domain-containing protein</fullName>
    </submittedName>
</protein>
<dbReference type="InterPro" id="IPR021312">
    <property type="entry name" value="DUF2889"/>
</dbReference>
<keyword evidence="2" id="KW-1185">Reference proteome</keyword>
<evidence type="ECO:0000313" key="2">
    <source>
        <dbReference type="Proteomes" id="UP000541421"/>
    </source>
</evidence>
<accession>A0A7Y4L9Y3</accession>
<name>A0A7Y4L9Y3_9BURK</name>